<accession>A0A392V1E5</accession>
<reference evidence="2 3" key="1">
    <citation type="journal article" date="2018" name="Front. Plant Sci.">
        <title>Red Clover (Trifolium pratense) and Zigzag Clover (T. medium) - A Picture of Genomic Similarities and Differences.</title>
        <authorList>
            <person name="Dluhosova J."/>
            <person name="Istvanek J."/>
            <person name="Nedelnik J."/>
            <person name="Repkova J."/>
        </authorList>
    </citation>
    <scope>NUCLEOTIDE SEQUENCE [LARGE SCALE GENOMIC DNA]</scope>
    <source>
        <strain evidence="3">cv. 10/8</strain>
        <tissue evidence="2">Leaf</tissue>
    </source>
</reference>
<comment type="caution">
    <text evidence="2">The sequence shown here is derived from an EMBL/GenBank/DDBJ whole genome shotgun (WGS) entry which is preliminary data.</text>
</comment>
<dbReference type="EMBL" id="LXQA011034361">
    <property type="protein sequence ID" value="MCI82076.1"/>
    <property type="molecule type" value="Genomic_DNA"/>
</dbReference>
<feature type="non-terminal residue" evidence="2">
    <location>
        <position position="47"/>
    </location>
</feature>
<organism evidence="2 3">
    <name type="scientific">Trifolium medium</name>
    <dbReference type="NCBI Taxonomy" id="97028"/>
    <lineage>
        <taxon>Eukaryota</taxon>
        <taxon>Viridiplantae</taxon>
        <taxon>Streptophyta</taxon>
        <taxon>Embryophyta</taxon>
        <taxon>Tracheophyta</taxon>
        <taxon>Spermatophyta</taxon>
        <taxon>Magnoliopsida</taxon>
        <taxon>eudicotyledons</taxon>
        <taxon>Gunneridae</taxon>
        <taxon>Pentapetalae</taxon>
        <taxon>rosids</taxon>
        <taxon>fabids</taxon>
        <taxon>Fabales</taxon>
        <taxon>Fabaceae</taxon>
        <taxon>Papilionoideae</taxon>
        <taxon>50 kb inversion clade</taxon>
        <taxon>NPAAA clade</taxon>
        <taxon>Hologalegina</taxon>
        <taxon>IRL clade</taxon>
        <taxon>Trifolieae</taxon>
        <taxon>Trifolium</taxon>
    </lineage>
</organism>
<feature type="compositionally biased region" description="Low complexity" evidence="1">
    <location>
        <begin position="33"/>
        <end position="47"/>
    </location>
</feature>
<feature type="region of interest" description="Disordered" evidence="1">
    <location>
        <begin position="1"/>
        <end position="47"/>
    </location>
</feature>
<evidence type="ECO:0000313" key="3">
    <source>
        <dbReference type="Proteomes" id="UP000265520"/>
    </source>
</evidence>
<feature type="non-terminal residue" evidence="2">
    <location>
        <position position="1"/>
    </location>
</feature>
<protein>
    <submittedName>
        <fullName evidence="2">Uncharacterized protein</fullName>
    </submittedName>
</protein>
<proteinExistence type="predicted"/>
<keyword evidence="3" id="KW-1185">Reference proteome</keyword>
<sequence length="47" mass="4459">RTVTLLHGPNASSGDWGGGDKSIPAADAGLGVAQPSSSHTAPAATSS</sequence>
<dbReference type="Proteomes" id="UP000265520">
    <property type="component" value="Unassembled WGS sequence"/>
</dbReference>
<evidence type="ECO:0000256" key="1">
    <source>
        <dbReference type="SAM" id="MobiDB-lite"/>
    </source>
</evidence>
<dbReference type="AlphaFoldDB" id="A0A392V1E5"/>
<name>A0A392V1E5_9FABA</name>
<evidence type="ECO:0000313" key="2">
    <source>
        <dbReference type="EMBL" id="MCI82076.1"/>
    </source>
</evidence>